<dbReference type="InterPro" id="IPR045122">
    <property type="entry name" value="Csc1-like"/>
</dbReference>
<keyword evidence="5 8" id="KW-1133">Transmembrane helix</keyword>
<protein>
    <submittedName>
        <fullName evidence="13">Phosphate metabolism protein 7</fullName>
    </submittedName>
</protein>
<dbReference type="InParanoid" id="K0KJK7"/>
<evidence type="ECO:0000313" key="14">
    <source>
        <dbReference type="Proteomes" id="UP000009328"/>
    </source>
</evidence>
<feature type="transmembrane region" description="Helical" evidence="8">
    <location>
        <begin position="466"/>
        <end position="494"/>
    </location>
</feature>
<feature type="domain" description="CSC1/OSCA1-like 7TM region" evidence="9">
    <location>
        <begin position="373"/>
        <end position="645"/>
    </location>
</feature>
<dbReference type="eggNOG" id="KOG1134">
    <property type="taxonomic scope" value="Eukaryota"/>
</dbReference>
<evidence type="ECO:0000256" key="6">
    <source>
        <dbReference type="ARBA" id="ARBA00023136"/>
    </source>
</evidence>
<evidence type="ECO:0000256" key="8">
    <source>
        <dbReference type="SAM" id="Phobius"/>
    </source>
</evidence>
<feature type="compositionally biased region" description="Polar residues" evidence="7">
    <location>
        <begin position="747"/>
        <end position="766"/>
    </location>
</feature>
<evidence type="ECO:0000259" key="9">
    <source>
        <dbReference type="Pfam" id="PF02714"/>
    </source>
</evidence>
<evidence type="ECO:0000313" key="13">
    <source>
        <dbReference type="EMBL" id="CCH45450.1"/>
    </source>
</evidence>
<dbReference type="Proteomes" id="UP000009328">
    <property type="component" value="Unassembled WGS sequence"/>
</dbReference>
<feature type="transmembrane region" description="Helical" evidence="8">
    <location>
        <begin position="92"/>
        <end position="116"/>
    </location>
</feature>
<dbReference type="PANTHER" id="PTHR13018">
    <property type="entry name" value="PROBABLE MEMBRANE PROTEIN DUF221-RELATED"/>
    <property type="match status" value="1"/>
</dbReference>
<proteinExistence type="inferred from homology"/>
<sequence length="913" mass="101714">MAEQKEDASSSTSAFVSSLVFNGLILLILVLAFVALRPKNRRVYEPKTLDLKDTKPEQRPPRAPKGPFQWITFLLSRPQGYLLHYAGVDGYLFLRFISIFAGISFLGCFLILPVLLPVNATNGNSLKGFELLSYSNVKNINRFYAHVFVAWAYFGFIMFVIYKELVYYVSLRHSIQTTPLYDGLLSSRTLSLVNLPEDYLSEDEIRRIFPIYTRLWYARDHTELNKLVEERTKLSTKYEGALNGVIAKGVKLQQKLTKKGETLPTEPQGYIKKEPTHKLGKIPFIGEKVNTIDYSIDKIGELNTDISDRQKNANTAQQLHSVFIEFPNQLEAQRAYQSVPYTDLKKTTRFIGVAPDDIIWSNLKASKTSKTLKRIGANTFLTLLIIFWAIPVAVVGCISNVNFLIEKLPWLSFINNCPPVILGLITGLAPTIALAILMSLVPVFIKLAGKMSGATTKQELDLYCQSWYYGFQVVQVFLVTTLASAASSTVTAIINEPKKASTLLAKNLPKASNFYIVYFLLQGLGMPGMALLQIGPLIVSKVLGFLKNTPRKKWESFNTIGGPSYGVLYPVYQLLVTITFCYAIIQPLMLVFSAFAFALMYIAFLYNLIYVQGVDTDMRGRNYPKALLQIFTGIYLAEICLLGLFIMAETYGPVGLIGALMVATVAFHIWLKYKFVSLYDAVPVNAIYEARGEGSLYPNHDQGFKEIRETGKNYISDNESKGFTSHGLDDTKPPVVPGSSTGGVLGDSNSSRNETVINDGNTNTSRTNEKIGEDGVDVEGGQGNSYDQKQIETETDVNKIGSQAKAQPLDVVKRFFAPKSGYSFALIRSQLPSIFNLSPSYKSEYLDNAYVDPAVSDDEPHIWIPRDPCGLSTYEIEKTGGKVDVSDEHTEYDDKGKFDVTGPPPSYEEAVQT</sequence>
<feature type="transmembrane region" description="Helical" evidence="8">
    <location>
        <begin position="626"/>
        <end position="648"/>
    </location>
</feature>
<feature type="domain" description="CSC1/OSCA1-like cytosolic" evidence="12">
    <location>
        <begin position="187"/>
        <end position="362"/>
    </location>
</feature>
<feature type="transmembrane region" description="Helical" evidence="8">
    <location>
        <begin position="654"/>
        <end position="671"/>
    </location>
</feature>
<feature type="domain" description="CSC1/OSCA1-like N-terminal transmembrane" evidence="11">
    <location>
        <begin position="14"/>
        <end position="164"/>
    </location>
</feature>
<name>K0KJK7_WICCF</name>
<comment type="similarity">
    <text evidence="2">Belongs to the CSC1 (TC 1.A.17) family.</text>
</comment>
<dbReference type="InterPro" id="IPR032880">
    <property type="entry name" value="CSC1/OSCA1-like_N"/>
</dbReference>
<evidence type="ECO:0000256" key="2">
    <source>
        <dbReference type="ARBA" id="ARBA00007779"/>
    </source>
</evidence>
<dbReference type="FunCoup" id="K0KJK7">
    <property type="interactions" value="155"/>
</dbReference>
<comment type="caution">
    <text evidence="13">The sequence shown here is derived from an EMBL/GenBank/DDBJ whole genome shotgun (WGS) entry which is preliminary data.</text>
</comment>
<feature type="compositionally biased region" description="Basic and acidic residues" evidence="7">
    <location>
        <begin position="880"/>
        <end position="898"/>
    </location>
</feature>
<dbReference type="InterPro" id="IPR027815">
    <property type="entry name" value="CSC1/OSCA1-like_cyt"/>
</dbReference>
<feature type="region of interest" description="Disordered" evidence="7">
    <location>
        <begin position="880"/>
        <end position="913"/>
    </location>
</feature>
<dbReference type="Pfam" id="PF13967">
    <property type="entry name" value="RSN1_TM"/>
    <property type="match status" value="1"/>
</dbReference>
<gene>
    <name evidence="13" type="primary">PHM7</name>
    <name evidence="13" type="ORF">BN7_5032</name>
</gene>
<feature type="transmembrane region" description="Helical" evidence="8">
    <location>
        <begin position="143"/>
        <end position="162"/>
    </location>
</feature>
<comment type="subcellular location">
    <subcellularLocation>
        <location evidence="1">Membrane</location>
        <topology evidence="1">Multi-pass membrane protein</topology>
    </subcellularLocation>
</comment>
<feature type="transmembrane region" description="Helical" evidence="8">
    <location>
        <begin position="380"/>
        <end position="401"/>
    </location>
</feature>
<feature type="transmembrane region" description="Helical" evidence="8">
    <location>
        <begin position="591"/>
        <end position="614"/>
    </location>
</feature>
<dbReference type="GO" id="GO:0005227">
    <property type="term" value="F:calcium-activated cation channel activity"/>
    <property type="evidence" value="ECO:0007669"/>
    <property type="project" value="InterPro"/>
</dbReference>
<feature type="transmembrane region" description="Helical" evidence="8">
    <location>
        <begin position="514"/>
        <end position="546"/>
    </location>
</feature>
<dbReference type="HOGENOM" id="CLU_002458_2_1_1"/>
<evidence type="ECO:0000259" key="12">
    <source>
        <dbReference type="Pfam" id="PF14703"/>
    </source>
</evidence>
<dbReference type="AlphaFoldDB" id="K0KJK7"/>
<evidence type="ECO:0000256" key="4">
    <source>
        <dbReference type="ARBA" id="ARBA00022692"/>
    </source>
</evidence>
<evidence type="ECO:0000259" key="11">
    <source>
        <dbReference type="Pfam" id="PF13967"/>
    </source>
</evidence>
<feature type="transmembrane region" description="Helical" evidence="8">
    <location>
        <begin position="15"/>
        <end position="36"/>
    </location>
</feature>
<evidence type="ECO:0000259" key="10">
    <source>
        <dbReference type="Pfam" id="PF12621"/>
    </source>
</evidence>
<evidence type="ECO:0000256" key="1">
    <source>
        <dbReference type="ARBA" id="ARBA00004141"/>
    </source>
</evidence>
<organism evidence="13 14">
    <name type="scientific">Wickerhamomyces ciferrii (strain ATCC 14091 / BCRC 22168 / CBS 111 / JCM 3599 / NBRC 0793 / NRRL Y-1031 F-60-10)</name>
    <name type="common">Yeast</name>
    <name type="synonym">Pichia ciferrii</name>
    <dbReference type="NCBI Taxonomy" id="1206466"/>
    <lineage>
        <taxon>Eukaryota</taxon>
        <taxon>Fungi</taxon>
        <taxon>Dikarya</taxon>
        <taxon>Ascomycota</taxon>
        <taxon>Saccharomycotina</taxon>
        <taxon>Saccharomycetes</taxon>
        <taxon>Phaffomycetales</taxon>
        <taxon>Wickerhamomycetaceae</taxon>
        <taxon>Wickerhamomyces</taxon>
    </lineage>
</organism>
<dbReference type="EMBL" id="CAIF01000197">
    <property type="protein sequence ID" value="CCH45450.1"/>
    <property type="molecule type" value="Genomic_DNA"/>
</dbReference>
<evidence type="ECO:0000256" key="3">
    <source>
        <dbReference type="ARBA" id="ARBA00022448"/>
    </source>
</evidence>
<dbReference type="Pfam" id="PF02714">
    <property type="entry name" value="RSN1_7TM"/>
    <property type="match status" value="1"/>
</dbReference>
<dbReference type="Pfam" id="PF14703">
    <property type="entry name" value="PHM7_cyt"/>
    <property type="match status" value="1"/>
</dbReference>
<keyword evidence="4 8" id="KW-0812">Transmembrane</keyword>
<dbReference type="InterPro" id="IPR003864">
    <property type="entry name" value="CSC1/OSCA1-like_7TM"/>
</dbReference>
<reference evidence="13 14" key="1">
    <citation type="journal article" date="2012" name="Eukaryot. Cell">
        <title>Draft genome sequence of Wickerhamomyces ciferrii NRRL Y-1031 F-60-10.</title>
        <authorList>
            <person name="Schneider J."/>
            <person name="Andrea H."/>
            <person name="Blom J."/>
            <person name="Jaenicke S."/>
            <person name="Ruckert C."/>
            <person name="Schorsch C."/>
            <person name="Szczepanowski R."/>
            <person name="Farwick M."/>
            <person name="Goesmann A."/>
            <person name="Puhler A."/>
            <person name="Schaffer S."/>
            <person name="Tauch A."/>
            <person name="Kohler T."/>
            <person name="Brinkrolf K."/>
        </authorList>
    </citation>
    <scope>NUCLEOTIDE SEQUENCE [LARGE SCALE GENOMIC DNA]</scope>
    <source>
        <strain evidence="14">ATCC 14091 / BCRC 22168 / CBS 111 / JCM 3599 / NBRC 0793 / NRRL Y-1031 F-60-10</strain>
    </source>
</reference>
<keyword evidence="3" id="KW-0813">Transport</keyword>
<evidence type="ECO:0000256" key="7">
    <source>
        <dbReference type="SAM" id="MobiDB-lite"/>
    </source>
</evidence>
<keyword evidence="6 8" id="KW-0472">Membrane</keyword>
<feature type="transmembrane region" description="Helical" evidence="8">
    <location>
        <begin position="421"/>
        <end position="445"/>
    </location>
</feature>
<dbReference type="Pfam" id="PF12621">
    <property type="entry name" value="PHM7_ext"/>
    <property type="match status" value="1"/>
</dbReference>
<feature type="transmembrane region" description="Helical" evidence="8">
    <location>
        <begin position="567"/>
        <end position="585"/>
    </location>
</feature>
<feature type="region of interest" description="Disordered" evidence="7">
    <location>
        <begin position="718"/>
        <end position="786"/>
    </location>
</feature>
<keyword evidence="14" id="KW-1185">Reference proteome</keyword>
<dbReference type="InterPro" id="IPR022257">
    <property type="entry name" value="PHM7_ext"/>
</dbReference>
<accession>K0KJK7</accession>
<dbReference type="GO" id="GO:0005886">
    <property type="term" value="C:plasma membrane"/>
    <property type="evidence" value="ECO:0007669"/>
    <property type="project" value="TreeGrafter"/>
</dbReference>
<dbReference type="PANTHER" id="PTHR13018:SF139">
    <property type="entry name" value="PHOSPHATE METABOLISM PROTEIN 7"/>
    <property type="match status" value="1"/>
</dbReference>
<evidence type="ECO:0000256" key="5">
    <source>
        <dbReference type="ARBA" id="ARBA00022989"/>
    </source>
</evidence>
<feature type="domain" description="10TM putative phosphate transporter extracellular tail" evidence="10">
    <location>
        <begin position="815"/>
        <end position="905"/>
    </location>
</feature>